<dbReference type="Proteomes" id="UP000184275">
    <property type="component" value="Unassembled WGS sequence"/>
</dbReference>
<dbReference type="PANTHER" id="PTHR40074:SF2">
    <property type="entry name" value="O-ACETYLTRANSFERASE WECH"/>
    <property type="match status" value="1"/>
</dbReference>
<proteinExistence type="inferred from homology"/>
<evidence type="ECO:0000259" key="8">
    <source>
        <dbReference type="Pfam" id="PF01757"/>
    </source>
</evidence>
<dbReference type="EMBL" id="FRAW01000020">
    <property type="protein sequence ID" value="SHK85158.1"/>
    <property type="molecule type" value="Genomic_DNA"/>
</dbReference>
<dbReference type="PANTHER" id="PTHR40074">
    <property type="entry name" value="O-ACETYLTRANSFERASE WECH"/>
    <property type="match status" value="1"/>
</dbReference>
<feature type="transmembrane region" description="Helical" evidence="7">
    <location>
        <begin position="86"/>
        <end position="108"/>
    </location>
</feature>
<feature type="transmembrane region" description="Helical" evidence="7">
    <location>
        <begin position="220"/>
        <end position="239"/>
    </location>
</feature>
<feature type="transmembrane region" description="Helical" evidence="7">
    <location>
        <begin position="158"/>
        <end position="176"/>
    </location>
</feature>
<keyword evidence="3" id="KW-1003">Cell membrane</keyword>
<dbReference type="GO" id="GO:0016413">
    <property type="term" value="F:O-acetyltransferase activity"/>
    <property type="evidence" value="ECO:0007669"/>
    <property type="project" value="TreeGrafter"/>
</dbReference>
<evidence type="ECO:0000256" key="7">
    <source>
        <dbReference type="SAM" id="Phobius"/>
    </source>
</evidence>
<evidence type="ECO:0000256" key="6">
    <source>
        <dbReference type="ARBA" id="ARBA00023136"/>
    </source>
</evidence>
<feature type="transmembrane region" description="Helical" evidence="7">
    <location>
        <begin position="191"/>
        <end position="208"/>
    </location>
</feature>
<feature type="transmembrane region" description="Helical" evidence="7">
    <location>
        <begin position="42"/>
        <end position="65"/>
    </location>
</feature>
<dbReference type="Pfam" id="PF01757">
    <property type="entry name" value="Acyl_transf_3"/>
    <property type="match status" value="1"/>
</dbReference>
<evidence type="ECO:0000256" key="3">
    <source>
        <dbReference type="ARBA" id="ARBA00022475"/>
    </source>
</evidence>
<organism evidence="9 10">
    <name type="scientific">Fibrobacter intestinalis</name>
    <dbReference type="NCBI Taxonomy" id="28122"/>
    <lineage>
        <taxon>Bacteria</taxon>
        <taxon>Pseudomonadati</taxon>
        <taxon>Fibrobacterota</taxon>
        <taxon>Fibrobacteria</taxon>
        <taxon>Fibrobacterales</taxon>
        <taxon>Fibrobacteraceae</taxon>
        <taxon>Fibrobacter</taxon>
    </lineage>
</organism>
<keyword evidence="10" id="KW-1185">Reference proteome</keyword>
<feature type="domain" description="Acyltransferase 3" evidence="8">
    <location>
        <begin position="9"/>
        <end position="328"/>
    </location>
</feature>
<evidence type="ECO:0000256" key="5">
    <source>
        <dbReference type="ARBA" id="ARBA00022989"/>
    </source>
</evidence>
<keyword evidence="9" id="KW-0012">Acyltransferase</keyword>
<keyword evidence="4 7" id="KW-0812">Transmembrane</keyword>
<dbReference type="InterPro" id="IPR002656">
    <property type="entry name" value="Acyl_transf_3_dom"/>
</dbReference>
<feature type="transmembrane region" description="Helical" evidence="7">
    <location>
        <begin position="128"/>
        <end position="151"/>
    </location>
</feature>
<feature type="transmembrane region" description="Helical" evidence="7">
    <location>
        <begin position="280"/>
        <end position="299"/>
    </location>
</feature>
<comment type="subcellular location">
    <subcellularLocation>
        <location evidence="1">Cell membrane</location>
        <topology evidence="1">Multi-pass membrane protein</topology>
    </subcellularLocation>
</comment>
<name>A0A1M6VUS1_9BACT</name>
<evidence type="ECO:0000256" key="2">
    <source>
        <dbReference type="ARBA" id="ARBA00007400"/>
    </source>
</evidence>
<reference evidence="10" key="1">
    <citation type="submission" date="2016-11" db="EMBL/GenBank/DDBJ databases">
        <authorList>
            <person name="Varghese N."/>
            <person name="Submissions S."/>
        </authorList>
    </citation>
    <scope>NUCLEOTIDE SEQUENCE [LARGE SCALE GENOMIC DNA]</scope>
    <source>
        <strain evidence="10">UWOS</strain>
    </source>
</reference>
<feature type="transmembrane region" description="Helical" evidence="7">
    <location>
        <begin position="311"/>
        <end position="333"/>
    </location>
</feature>
<dbReference type="RefSeq" id="WP_073304959.1">
    <property type="nucleotide sequence ID" value="NZ_FRAW01000020.1"/>
</dbReference>
<dbReference type="GO" id="GO:0016787">
    <property type="term" value="F:hydrolase activity"/>
    <property type="evidence" value="ECO:0007669"/>
    <property type="project" value="UniProtKB-KW"/>
</dbReference>
<feature type="transmembrane region" description="Helical" evidence="7">
    <location>
        <begin position="251"/>
        <end position="268"/>
    </location>
</feature>
<keyword evidence="9" id="KW-0378">Hydrolase</keyword>
<evidence type="ECO:0000313" key="9">
    <source>
        <dbReference type="EMBL" id="SHK85158.1"/>
    </source>
</evidence>
<dbReference type="AlphaFoldDB" id="A0A1M6VUS1"/>
<dbReference type="GO" id="GO:0009246">
    <property type="term" value="P:enterobacterial common antigen biosynthetic process"/>
    <property type="evidence" value="ECO:0007669"/>
    <property type="project" value="TreeGrafter"/>
</dbReference>
<keyword evidence="5 7" id="KW-1133">Transmembrane helix</keyword>
<protein>
    <submittedName>
        <fullName evidence="9">Peptidoglycan/LPS O-acetylase OafA/YrhL, contains acyltransferase and SGNH-hydrolase domains</fullName>
    </submittedName>
</protein>
<accession>A0A1M6VUS1</accession>
<keyword evidence="9" id="KW-0808">Transferase</keyword>
<sequence length="356" mass="41165">MTQVSERFDAIDGLKAITCLCIVTMHILANADYQIGAIYPKIIQWANFVFMFFIISAFGLCCGYFEKIRNRTENLERFYKRRYHKIFPFFVFLILIDILHSPSLASVAEGFVEATLAFGFLPNNQLSVMGVAWFLGVIFVFYMLFPFFVFILSEKRRACFVFGLSIAIVPCLQQHLFSERFVVESFEPKTNILYCLAFFLLGGGMYLFKNEIRRFIMTSKIRRTAILLLLLIVTIVYFSTPSKIGNFNLTFYRDIIFLGLCFLCAITFNPKLLGTKLMKFIGSISFEIYLAHMVIYRGIEKVLGVYPLGNGWFSFIVILCLDLIGTCIFIFVYKKCAGWLAKRNFLLRRGICFYAK</sequence>
<dbReference type="GO" id="GO:0005886">
    <property type="term" value="C:plasma membrane"/>
    <property type="evidence" value="ECO:0007669"/>
    <property type="project" value="UniProtKB-SubCell"/>
</dbReference>
<comment type="similarity">
    <text evidence="2">Belongs to the acyltransferase 3 family.</text>
</comment>
<gene>
    <name evidence="9" type="ORF">SAMN05720469_12043</name>
</gene>
<evidence type="ECO:0000256" key="4">
    <source>
        <dbReference type="ARBA" id="ARBA00022692"/>
    </source>
</evidence>
<evidence type="ECO:0000256" key="1">
    <source>
        <dbReference type="ARBA" id="ARBA00004651"/>
    </source>
</evidence>
<evidence type="ECO:0000313" key="10">
    <source>
        <dbReference type="Proteomes" id="UP000184275"/>
    </source>
</evidence>
<feature type="transmembrane region" description="Helical" evidence="7">
    <location>
        <begin position="12"/>
        <end position="30"/>
    </location>
</feature>
<keyword evidence="6 7" id="KW-0472">Membrane</keyword>